<keyword evidence="3" id="KW-1185">Reference proteome</keyword>
<evidence type="ECO:0000313" key="2">
    <source>
        <dbReference type="EMBL" id="GFY99323.1"/>
    </source>
</evidence>
<gene>
    <name evidence="2" type="ORF">Acr_13g0007240</name>
</gene>
<name>A0A7J0FL69_9ERIC</name>
<feature type="compositionally biased region" description="Basic and acidic residues" evidence="1">
    <location>
        <begin position="27"/>
        <end position="37"/>
    </location>
</feature>
<dbReference type="AlphaFoldDB" id="A0A7J0FL69"/>
<accession>A0A7J0FL69</accession>
<evidence type="ECO:0000313" key="3">
    <source>
        <dbReference type="Proteomes" id="UP000585474"/>
    </source>
</evidence>
<dbReference type="OrthoDB" id="1936908at2759"/>
<feature type="region of interest" description="Disordered" evidence="1">
    <location>
        <begin position="1"/>
        <end position="50"/>
    </location>
</feature>
<dbReference type="EMBL" id="BJWL01000013">
    <property type="protein sequence ID" value="GFY99323.1"/>
    <property type="molecule type" value="Genomic_DNA"/>
</dbReference>
<reference evidence="2 3" key="1">
    <citation type="submission" date="2019-07" db="EMBL/GenBank/DDBJ databases">
        <title>De Novo Assembly of kiwifruit Actinidia rufa.</title>
        <authorList>
            <person name="Sugita-Konishi S."/>
            <person name="Sato K."/>
            <person name="Mori E."/>
            <person name="Abe Y."/>
            <person name="Kisaki G."/>
            <person name="Hamano K."/>
            <person name="Suezawa K."/>
            <person name="Otani M."/>
            <person name="Fukuda T."/>
            <person name="Manabe T."/>
            <person name="Gomi K."/>
            <person name="Tabuchi M."/>
            <person name="Akimitsu K."/>
            <person name="Kataoka I."/>
        </authorList>
    </citation>
    <scope>NUCLEOTIDE SEQUENCE [LARGE SCALE GENOMIC DNA]</scope>
    <source>
        <strain evidence="3">cv. Fuchu</strain>
    </source>
</reference>
<dbReference type="Proteomes" id="UP000585474">
    <property type="component" value="Unassembled WGS sequence"/>
</dbReference>
<organism evidence="2 3">
    <name type="scientific">Actinidia rufa</name>
    <dbReference type="NCBI Taxonomy" id="165716"/>
    <lineage>
        <taxon>Eukaryota</taxon>
        <taxon>Viridiplantae</taxon>
        <taxon>Streptophyta</taxon>
        <taxon>Embryophyta</taxon>
        <taxon>Tracheophyta</taxon>
        <taxon>Spermatophyta</taxon>
        <taxon>Magnoliopsida</taxon>
        <taxon>eudicotyledons</taxon>
        <taxon>Gunneridae</taxon>
        <taxon>Pentapetalae</taxon>
        <taxon>asterids</taxon>
        <taxon>Ericales</taxon>
        <taxon>Actinidiaceae</taxon>
        <taxon>Actinidia</taxon>
    </lineage>
</organism>
<evidence type="ECO:0000256" key="1">
    <source>
        <dbReference type="SAM" id="MobiDB-lite"/>
    </source>
</evidence>
<feature type="region of interest" description="Disordered" evidence="1">
    <location>
        <begin position="166"/>
        <end position="209"/>
    </location>
</feature>
<protein>
    <recommendedName>
        <fullName evidence="4">CCHC-type domain-containing protein</fullName>
    </recommendedName>
</protein>
<evidence type="ECO:0008006" key="4">
    <source>
        <dbReference type="Google" id="ProtNLM"/>
    </source>
</evidence>
<proteinExistence type="predicted"/>
<comment type="caution">
    <text evidence="2">The sequence shown here is derived from an EMBL/GenBank/DDBJ whole genome shotgun (WGS) entry which is preliminary data.</text>
</comment>
<feature type="compositionally biased region" description="Basic residues" evidence="1">
    <location>
        <begin position="1"/>
        <end position="10"/>
    </location>
</feature>
<sequence>MSPRNTRSHARSLTGDRGARVAYRARGVRDEGDDNNHQESMIGGGATAPGENVGGAPSIVLDGAEFMQGVFTIIKQVVKNIVQTMQVPVRVVDYRATTVVKAFLQLRPPTFKGELDPLMAKDWLDAKEYDCGSILGQVHEFVEVYSTMGNATATIEETLNKTRKITNPKSQCKAASAQSEGHSFKKPKSSATQQHYPAGSSPAISIVSSGQTSRGGPICYGCHQFGHRVVDYPLKGQQRQSQQGEQSCGQA</sequence>